<dbReference type="GeneID" id="3660341"/>
<sequence length="111" mass="13011">MGISFCVSLHSLFEDDLISLEVVENKYMQFVSKDMRNICKTENYLVVAGIPSLDNDERFRRRNLQRDTCWSYPEVGRNSNNFSVKLLIIYVISPHINYNCELREIVGEEDI</sequence>
<dbReference type="AlphaFoldDB" id="Q38G17"/>
<dbReference type="EMBL" id="CM000207">
    <property type="protein sequence ID" value="EAN76253.1"/>
    <property type="molecule type" value="Genomic_DNA"/>
</dbReference>
<evidence type="ECO:0000313" key="1">
    <source>
        <dbReference type="EMBL" id="EAN76253.1"/>
    </source>
</evidence>
<dbReference type="OrthoDB" id="250729at2759"/>
<dbReference type="GO" id="GO:0010608">
    <property type="term" value="P:post-transcriptional regulation of gene expression"/>
    <property type="evidence" value="ECO:0000314"/>
    <property type="project" value="GeneDB"/>
</dbReference>
<accession>Q38G17</accession>
<gene>
    <name evidence="1" type="ORF">Tb09.v1.0030</name>
</gene>
<protein>
    <submittedName>
        <fullName evidence="1">Uncharacterized protein</fullName>
    </submittedName>
</protein>
<dbReference type="Proteomes" id="UP000008524">
    <property type="component" value="Chromosome 9"/>
</dbReference>
<keyword evidence="2" id="KW-1185">Reference proteome</keyword>
<dbReference type="PaxDb" id="5691-EAN76253"/>
<evidence type="ECO:0000313" key="2">
    <source>
        <dbReference type="Proteomes" id="UP000008524"/>
    </source>
</evidence>
<proteinExistence type="predicted"/>
<organism evidence="1 2">
    <name type="scientific">Trypanosoma brucei brucei (strain 927/4 GUTat10.1)</name>
    <dbReference type="NCBI Taxonomy" id="185431"/>
    <lineage>
        <taxon>Eukaryota</taxon>
        <taxon>Discoba</taxon>
        <taxon>Euglenozoa</taxon>
        <taxon>Kinetoplastea</taxon>
        <taxon>Metakinetoplastina</taxon>
        <taxon>Trypanosomatida</taxon>
        <taxon>Trypanosomatidae</taxon>
        <taxon>Trypanosoma</taxon>
    </lineage>
</organism>
<reference evidence="1 2" key="1">
    <citation type="journal article" date="2005" name="Science">
        <title>Comparative genomics of trypanosomatid parasitic protozoa.</title>
        <authorList>
            <person name="El-Sayed N.M."/>
            <person name="Myler P.J."/>
            <person name="Blandin G."/>
            <person name="Berriman M."/>
            <person name="Crabtree J."/>
            <person name="Aggarwal G."/>
            <person name="Caler E."/>
            <person name="Renauld H."/>
            <person name="Worthey E.A."/>
            <person name="Hertz-Fowler C."/>
            <person name="Ghedin E."/>
            <person name="Peacock C."/>
            <person name="Bartholomeu D.C."/>
            <person name="Haas B.J."/>
            <person name="Tran A.N."/>
            <person name="Wortman J.R."/>
            <person name="Alsmark U.C."/>
            <person name="Angiuoli S."/>
            <person name="Anupama A."/>
            <person name="Badger J."/>
            <person name="Bringaud F."/>
            <person name="Cadag E."/>
            <person name="Carlton J.M."/>
            <person name="Cerqueira G.C."/>
            <person name="Creasy T."/>
            <person name="Delcher A.L."/>
            <person name="Djikeng A."/>
            <person name="Embley T.M."/>
            <person name="Hauser C."/>
            <person name="Ivens A.C."/>
            <person name="Kummerfeld S.K."/>
            <person name="Pereira-Leal J.B."/>
            <person name="Nilsson D."/>
            <person name="Peterson J."/>
            <person name="Salzberg S.L."/>
            <person name="Shallom J."/>
            <person name="Silva J.C."/>
            <person name="Sundaram J."/>
            <person name="Westenberger S."/>
            <person name="White O."/>
            <person name="Melville S.E."/>
            <person name="Donelson J.E."/>
            <person name="Andersson B."/>
            <person name="Stuart K.D."/>
            <person name="Hall N."/>
        </authorList>
    </citation>
    <scope>NUCLEOTIDE SEQUENCE [LARGE SCALE GENOMIC DNA]</scope>
    <source>
        <strain evidence="1 2">927/4 GUTat10.1</strain>
    </source>
</reference>
<dbReference type="InParanoid" id="Q38G17"/>
<name>Q38G17_TRYB2</name>
<dbReference type="VEuPathDB" id="TriTrypDB:Tb927.9.1120"/>
<reference evidence="1 2" key="2">
    <citation type="journal article" date="2005" name="Science">
        <title>The genome of the African trypanosome Trypanosoma brucei.</title>
        <authorList>
            <person name="Berriman M."/>
            <person name="Ghedin E."/>
            <person name="Hertz-Fowler C."/>
            <person name="Blandin G."/>
            <person name="Renauld H."/>
            <person name="Bartholomeu D.C."/>
            <person name="Lennard N.J."/>
            <person name="Caler E."/>
            <person name="Hamlin N.E."/>
            <person name="Haas B."/>
            <person name="Bohme U."/>
            <person name="Hannick L."/>
            <person name="Aslett M.A."/>
            <person name="Shallom J."/>
            <person name="Marcello L."/>
            <person name="Hou L."/>
            <person name="Wickstead B."/>
            <person name="Alsmark U.C."/>
            <person name="Arrowsmith C."/>
            <person name="Atkin R.J."/>
            <person name="Barron A.J."/>
            <person name="Bringaud F."/>
            <person name="Brooks K."/>
            <person name="Carrington M."/>
            <person name="Cherevach I."/>
            <person name="Chillingworth T.J."/>
            <person name="Churcher C."/>
            <person name="Clark L.N."/>
            <person name="Corton C.H."/>
            <person name="Cronin A."/>
            <person name="Davies R.M."/>
            <person name="Doggett J."/>
            <person name="Djikeng A."/>
            <person name="Feldblyum T."/>
            <person name="Field M.C."/>
            <person name="Fraser A."/>
            <person name="Goodhead I."/>
            <person name="Hance Z."/>
            <person name="Harper D."/>
            <person name="Harris B.R."/>
            <person name="Hauser H."/>
            <person name="Hostetler J."/>
            <person name="Ivens A."/>
            <person name="Jagels K."/>
            <person name="Johnson D."/>
            <person name="Johnson J."/>
            <person name="Jones K."/>
            <person name="Kerhornou A.X."/>
            <person name="Koo H."/>
            <person name="Larke N."/>
            <person name="Landfear S."/>
            <person name="Larkin C."/>
            <person name="Leech V."/>
            <person name="Line A."/>
            <person name="Lord A."/>
            <person name="Macleod A."/>
            <person name="Mooney P.J."/>
            <person name="Moule S."/>
            <person name="Martin D.M."/>
            <person name="Morgan G.W."/>
            <person name="Mungall K."/>
            <person name="Norbertczak H."/>
            <person name="Ormond D."/>
            <person name="Pai G."/>
            <person name="Peacock C.S."/>
            <person name="Peterson J."/>
            <person name="Quail M.A."/>
            <person name="Rabbinowitsch E."/>
            <person name="Rajandream M.A."/>
            <person name="Reitter C."/>
            <person name="Salzberg S.L."/>
            <person name="Sanders M."/>
            <person name="Schobel S."/>
            <person name="Sharp S."/>
            <person name="Simmonds M."/>
            <person name="Simpson A.J."/>
            <person name="Tallon L."/>
            <person name="Turner C.M."/>
            <person name="Tait A."/>
            <person name="Tivey A.R."/>
            <person name="Van Aken S."/>
            <person name="Walker D."/>
            <person name="Wanless D."/>
            <person name="Wang S."/>
            <person name="White B."/>
            <person name="White O."/>
            <person name="Whitehead S."/>
            <person name="Woodward J."/>
            <person name="Wortman J."/>
            <person name="Adams M.D."/>
            <person name="Embley T.M."/>
            <person name="Gull K."/>
            <person name="Ullu E."/>
            <person name="Barry J.D."/>
            <person name="Fairlamb A.H."/>
            <person name="Opperdoes F."/>
            <person name="Barrell B.G."/>
            <person name="Donelson J.E."/>
            <person name="Hall N."/>
            <person name="Fraser C.M."/>
            <person name="Melville S.E."/>
            <person name="El-Sayed N.M."/>
        </authorList>
    </citation>
    <scope>NUCLEOTIDE SEQUENCE [LARGE SCALE GENOMIC DNA]</scope>
    <source>
        <strain evidence="1 2">927/4 GUTat10.1</strain>
    </source>
</reference>
<dbReference type="RefSeq" id="XP_803415.1">
    <property type="nucleotide sequence ID" value="XM_798322.1"/>
</dbReference>
<dbReference type="KEGG" id="tbr:Tb09.v1.0030"/>